<evidence type="ECO:0000256" key="2">
    <source>
        <dbReference type="SAM" id="MobiDB-lite"/>
    </source>
</evidence>
<feature type="coiled-coil region" evidence="1">
    <location>
        <begin position="496"/>
        <end position="533"/>
    </location>
</feature>
<protein>
    <submittedName>
        <fullName evidence="4">Uncharacterized protein</fullName>
    </submittedName>
</protein>
<feature type="region of interest" description="Disordered" evidence="2">
    <location>
        <begin position="724"/>
        <end position="768"/>
    </location>
</feature>
<feature type="compositionally biased region" description="Basic and acidic residues" evidence="2">
    <location>
        <begin position="724"/>
        <end position="739"/>
    </location>
</feature>
<feature type="compositionally biased region" description="Basic and acidic residues" evidence="2">
    <location>
        <begin position="938"/>
        <end position="967"/>
    </location>
</feature>
<dbReference type="Proteomes" id="UP001153642">
    <property type="component" value="Unassembled WGS sequence"/>
</dbReference>
<evidence type="ECO:0000313" key="4">
    <source>
        <dbReference type="EMBL" id="MDG3585887.1"/>
    </source>
</evidence>
<keyword evidence="1" id="KW-0175">Coiled coil</keyword>
<accession>A0ABT6FRI5</accession>
<feature type="transmembrane region" description="Helical" evidence="3">
    <location>
        <begin position="26"/>
        <end position="51"/>
    </location>
</feature>
<feature type="region of interest" description="Disordered" evidence="2">
    <location>
        <begin position="664"/>
        <end position="685"/>
    </location>
</feature>
<dbReference type="EMBL" id="JAPMUA010000003">
    <property type="protein sequence ID" value="MDG3585887.1"/>
    <property type="molecule type" value="Genomic_DNA"/>
</dbReference>
<feature type="transmembrane region" description="Helical" evidence="3">
    <location>
        <begin position="57"/>
        <end position="82"/>
    </location>
</feature>
<reference evidence="4" key="1">
    <citation type="submission" date="2022-11" db="EMBL/GenBank/DDBJ databases">
        <title>High-quality draft genome sequence of Galbibacter sp. strain CMA-7.</title>
        <authorList>
            <person name="Wei L."/>
            <person name="Dong C."/>
            <person name="Shao Z."/>
        </authorList>
    </citation>
    <scope>NUCLEOTIDE SEQUENCE</scope>
    <source>
        <strain evidence="4">CMA-7</strain>
    </source>
</reference>
<sequence length="1124" mass="130710">MNTLQHIQYKLQGFLRKYYTNELLRGVFVFLAIGLVYFILTVLLEYFLWLGTTGRLLLFWLFVGVELFLFVTFIIVPLLYLFNIRKGIDYQKASKIIGAHFPEVNDKLLNFMQLAKNTQQSDLLLASIEQKGAQLRPIPFQLAINFKKNLKYAWYTAVPVFFILIVIVIGKSNLFTDSYKRVVDYKTAYQPPAPFEFFVVNDSLQAIKGRPFVLHINTAGNVVPENVQIEIDGTTYLMQQKQAGHFEYVFDQPRENTSFQLRANNVVSQNYPLEVIPTPSLLSFEMRLDYPAYTGKTSAVVKGSGNTTVPEGTKITWSLETEETTNVGLQLPDTSISFNKKQQQFDLSHYFYNTTDYSIATSNHHLKNYENLGYSIRVIKDQSPEIKVDEKIDSASINTKIYVGQISDDYGLSKLKLVYYKQGTDSLQQKNITIKKGTYDRFGYIFPNNLPLKAGTPYEFYFEVTDNDAIHGGKVTKSPVFNYRKLTKDELKQQQLTQQKENIGRIENSLKDAEEQEDKLKEINDINKQKNQLNYNDKKRIENFLERQKQQDEMMKRFHEDLKENLKDFKKENKQQSEYNELLQERLERQKKELEKNEDLMEKLKEISDKINKEELAERLAQMAKEQKKNNRSLEQILELTKRYYTAAKAEKIKEDLEKLADEQQKLSEKKEEENNLENQNELNKDFEKLEKDIEELEKQNDELQKPMDLGTDKKLEEEIKKEQAEATQKLAEKKKEAENTNQNKSESQAGQQAKQKQKNAARKMKEMSEKMSQMMQASAQNTLQEDSEMLRQILDNLVVFSFDQEAVMEKVQSYKESSSNLSVYLKKQNDLRTVFEHVDDSLFALSLRQPKISESINQNITDVYYNMDKTLELFAENRFYQGISHQQYTLTAANELADFLSNTLDNMQKSLASGSSSGSGNEFQLPDIIQSQQQLNEKMKEGMQKGEKGQKQNSHKEGKENGKEGQEQQGEMQGESGSKKYGNEQMSGELYEIYKQQQQLRNALEEQLKNLQGAGEKKQAQQLISQMEQIENDLLEKGFTNATEQKMLQLQHQLLKMEDASFQQGKKEERESETNTKEFTNTSSYKIPNLQQYFNEVEILNRQALPLRQNYKQKVNAYFKNDD</sequence>
<dbReference type="RefSeq" id="WP_277900197.1">
    <property type="nucleotide sequence ID" value="NZ_JAPMUA010000003.1"/>
</dbReference>
<feature type="coiled-coil region" evidence="1">
    <location>
        <begin position="995"/>
        <end position="1038"/>
    </location>
</feature>
<keyword evidence="3" id="KW-0812">Transmembrane</keyword>
<feature type="compositionally biased region" description="Low complexity" evidence="2">
    <location>
        <begin position="968"/>
        <end position="977"/>
    </location>
</feature>
<feature type="transmembrane region" description="Helical" evidence="3">
    <location>
        <begin position="152"/>
        <end position="170"/>
    </location>
</feature>
<organism evidence="4 5">
    <name type="scientific">Galbibacter pacificus</name>
    <dbReference type="NCBI Taxonomy" id="2996052"/>
    <lineage>
        <taxon>Bacteria</taxon>
        <taxon>Pseudomonadati</taxon>
        <taxon>Bacteroidota</taxon>
        <taxon>Flavobacteriia</taxon>
        <taxon>Flavobacteriales</taxon>
        <taxon>Flavobacteriaceae</taxon>
        <taxon>Galbibacter</taxon>
    </lineage>
</organism>
<keyword evidence="3" id="KW-1133">Transmembrane helix</keyword>
<evidence type="ECO:0000256" key="3">
    <source>
        <dbReference type="SAM" id="Phobius"/>
    </source>
</evidence>
<feature type="region of interest" description="Disordered" evidence="2">
    <location>
        <begin position="1063"/>
        <end position="1083"/>
    </location>
</feature>
<evidence type="ECO:0000313" key="5">
    <source>
        <dbReference type="Proteomes" id="UP001153642"/>
    </source>
</evidence>
<feature type="compositionally biased region" description="Basic and acidic residues" evidence="2">
    <location>
        <begin position="1063"/>
        <end position="1077"/>
    </location>
</feature>
<evidence type="ECO:0000256" key="1">
    <source>
        <dbReference type="SAM" id="Coils"/>
    </source>
</evidence>
<comment type="caution">
    <text evidence="4">The sequence shown here is derived from an EMBL/GenBank/DDBJ whole genome shotgun (WGS) entry which is preliminary data.</text>
</comment>
<keyword evidence="3" id="KW-0472">Membrane</keyword>
<name>A0ABT6FRI5_9FLAO</name>
<proteinExistence type="predicted"/>
<gene>
    <name evidence="4" type="ORF">OSR52_08385</name>
</gene>
<feature type="compositionally biased region" description="Basic and acidic residues" evidence="2">
    <location>
        <begin position="664"/>
        <end position="674"/>
    </location>
</feature>
<keyword evidence="5" id="KW-1185">Reference proteome</keyword>
<feature type="region of interest" description="Disordered" evidence="2">
    <location>
        <begin position="935"/>
        <end position="984"/>
    </location>
</feature>